<protein>
    <recommendedName>
        <fullName evidence="3">AbiEi antitoxin C-terminal domain-containing protein</fullName>
    </recommendedName>
</protein>
<accession>A0A2N1UMM7</accession>
<proteinExistence type="predicted"/>
<name>A0A2N1UMM7_9BACT</name>
<evidence type="ECO:0000313" key="2">
    <source>
        <dbReference type="Proteomes" id="UP000233414"/>
    </source>
</evidence>
<evidence type="ECO:0008006" key="3">
    <source>
        <dbReference type="Google" id="ProtNLM"/>
    </source>
</evidence>
<comment type="caution">
    <text evidence="1">The sequence shown here is derived from an EMBL/GenBank/DDBJ whole genome shotgun (WGS) entry which is preliminary data.</text>
</comment>
<reference evidence="1 2" key="1">
    <citation type="journal article" date="2017" name="ISME J.">
        <title>Potential for microbial H2 and metal transformations associated with novel bacteria and archaea in deep terrestrial subsurface sediments.</title>
        <authorList>
            <person name="Hernsdorf A.W."/>
            <person name="Amano Y."/>
            <person name="Miyakawa K."/>
            <person name="Ise K."/>
            <person name="Suzuki Y."/>
            <person name="Anantharaman K."/>
            <person name="Probst A."/>
            <person name="Burstein D."/>
            <person name="Thomas B.C."/>
            <person name="Banfield J.F."/>
        </authorList>
    </citation>
    <scope>NUCLEOTIDE SEQUENCE [LARGE SCALE GENOMIC DNA]</scope>
    <source>
        <strain evidence="1">HGW-Kuenenbacteria-1</strain>
    </source>
</reference>
<dbReference type="Proteomes" id="UP000233414">
    <property type="component" value="Unassembled WGS sequence"/>
</dbReference>
<dbReference type="EMBL" id="PGYQ01000026">
    <property type="protein sequence ID" value="PKL71948.1"/>
    <property type="molecule type" value="Genomic_DNA"/>
</dbReference>
<dbReference type="AlphaFoldDB" id="A0A2N1UMM7"/>
<gene>
    <name evidence="1" type="ORF">CVV26_03460</name>
</gene>
<organism evidence="1 2">
    <name type="scientific">Candidatus Kuenenbacteria bacterium HGW-Kuenenbacteria-1</name>
    <dbReference type="NCBI Taxonomy" id="2013812"/>
    <lineage>
        <taxon>Bacteria</taxon>
        <taxon>Candidatus Kueneniibacteriota</taxon>
    </lineage>
</organism>
<sequence>MDKLYTTTLTSKELEIIEKLIARHGNVVDFIMIYNEFKKERSNQEVKNFVSKLVKKGWLIKIKKGVFAISSIASRGVIELNQLTIAQIINANSYVSFEAGLQHYGLFDQYLRVIASVGIKKTYNKKFADWTFKYIKTKKGLFFGFKEFNIDGRLIKIATKEKIIIDFLVYKRTVNNIDLIIEKLKNYKDEFDSNQLIKLSQNCSISVKRTLGIIFDLVGINSEKLYELVKKNRNHSFMTSKSNIFNAKWRIYIDKYFKNYK</sequence>
<evidence type="ECO:0000313" key="1">
    <source>
        <dbReference type="EMBL" id="PKL71948.1"/>
    </source>
</evidence>